<reference evidence="1 2" key="1">
    <citation type="submission" date="2013-03" db="EMBL/GenBank/DDBJ databases">
        <title>The Genome Sequence of Acinetobacter tandoii CIP 107469.</title>
        <authorList>
            <consortium name="The Broad Institute Genome Sequencing Platform"/>
            <consortium name="The Broad Institute Genome Sequencing Center for Infectious Disease"/>
            <person name="Cerqueira G."/>
            <person name="Feldgarden M."/>
            <person name="Courvalin P."/>
            <person name="Perichon B."/>
            <person name="Grillot-Courvalin C."/>
            <person name="Clermont D."/>
            <person name="Rocha E."/>
            <person name="Yoon E.-J."/>
            <person name="Nemec A."/>
            <person name="Walker B."/>
            <person name="Young S.K."/>
            <person name="Zeng Q."/>
            <person name="Gargeya S."/>
            <person name="Fitzgerald M."/>
            <person name="Haas B."/>
            <person name="Abouelleil A."/>
            <person name="Alvarado L."/>
            <person name="Arachchi H.M."/>
            <person name="Berlin A.M."/>
            <person name="Chapman S.B."/>
            <person name="Dewar J."/>
            <person name="Goldberg J."/>
            <person name="Griggs A."/>
            <person name="Gujja S."/>
            <person name="Hansen M."/>
            <person name="Howarth C."/>
            <person name="Imamovic A."/>
            <person name="Larimer J."/>
            <person name="McCowan C."/>
            <person name="Murphy C."/>
            <person name="Neiman D."/>
            <person name="Pearson M."/>
            <person name="Priest M."/>
            <person name="Roberts A."/>
            <person name="Saif S."/>
            <person name="Shea T."/>
            <person name="Sisk P."/>
            <person name="Sykes S."/>
            <person name="Wortman J."/>
            <person name="Nusbaum C."/>
            <person name="Birren B."/>
        </authorList>
    </citation>
    <scope>NUCLEOTIDE SEQUENCE [LARGE SCALE GENOMIC DNA]</scope>
    <source>
        <strain evidence="1 2">CIP 107469</strain>
    </source>
</reference>
<gene>
    <name evidence="1" type="ORF">I593_02179</name>
</gene>
<dbReference type="EMBL" id="AQFM01000037">
    <property type="protein sequence ID" value="EOR07292.1"/>
    <property type="molecule type" value="Genomic_DNA"/>
</dbReference>
<dbReference type="PATRIC" id="fig|1120927.3.peg.2114"/>
<comment type="caution">
    <text evidence="1">The sequence shown here is derived from an EMBL/GenBank/DDBJ whole genome shotgun (WGS) entry which is preliminary data.</text>
</comment>
<protein>
    <recommendedName>
        <fullName evidence="3">Aspartyl/asparaginy/proline hydroxylase domain-containing protein</fullName>
    </recommendedName>
</protein>
<evidence type="ECO:0000313" key="2">
    <source>
        <dbReference type="Proteomes" id="UP000016201"/>
    </source>
</evidence>
<proteinExistence type="predicted"/>
<name>R9AYQ3_9GAMM</name>
<dbReference type="Proteomes" id="UP000016201">
    <property type="component" value="Unassembled WGS sequence"/>
</dbReference>
<sequence length="144" mass="16156">MIQHLEGYILLASISKRVMQSIDQIHNVLNKPILGQSLNIVGTSHPYNGVQLYGWKSPIAEHKDSTGMIFFMPLSITAGTDQVVCQDKSVQLEIGHLYLLDDTKPHHTIGCGNVVALFFGSFQARELNEQLYKDVLDRFSSFVH</sequence>
<evidence type="ECO:0008006" key="3">
    <source>
        <dbReference type="Google" id="ProtNLM"/>
    </source>
</evidence>
<dbReference type="RefSeq" id="WP_016167231.1">
    <property type="nucleotide sequence ID" value="NZ_JHZG01000017.1"/>
</dbReference>
<dbReference type="AlphaFoldDB" id="R9AYQ3"/>
<accession>R9AYQ3</accession>
<keyword evidence="2" id="KW-1185">Reference proteome</keyword>
<organism evidence="1 2">
    <name type="scientific">Acinetobacter tandoii DSM 14970 = CIP 107469</name>
    <dbReference type="NCBI Taxonomy" id="1120927"/>
    <lineage>
        <taxon>Bacteria</taxon>
        <taxon>Pseudomonadati</taxon>
        <taxon>Pseudomonadota</taxon>
        <taxon>Gammaproteobacteria</taxon>
        <taxon>Moraxellales</taxon>
        <taxon>Moraxellaceae</taxon>
        <taxon>Acinetobacter</taxon>
    </lineage>
</organism>
<evidence type="ECO:0000313" key="1">
    <source>
        <dbReference type="EMBL" id="EOR07292.1"/>
    </source>
</evidence>
<dbReference type="OrthoDB" id="6705813at2"/>